<dbReference type="InterPro" id="IPR053853">
    <property type="entry name" value="FitA-like_RHH"/>
</dbReference>
<dbReference type="KEGG" id="sand:H3309_08845"/>
<reference evidence="2 3" key="1">
    <citation type="submission" date="2020-07" db="EMBL/GenBank/DDBJ databases">
        <title>Complete genome sequence for Sandaracinobacter sp. M6.</title>
        <authorList>
            <person name="Tang Y."/>
            <person name="Liu Q."/>
            <person name="Guo Z."/>
            <person name="Lei P."/>
            <person name="Huang B."/>
        </authorList>
    </citation>
    <scope>NUCLEOTIDE SEQUENCE [LARGE SCALE GENOMIC DNA]</scope>
    <source>
        <strain evidence="2 3">M6</strain>
    </source>
</reference>
<dbReference type="Proteomes" id="UP000515292">
    <property type="component" value="Chromosome"/>
</dbReference>
<keyword evidence="3" id="KW-1185">Reference proteome</keyword>
<dbReference type="Gene3D" id="1.10.1220.10">
    <property type="entry name" value="Met repressor-like"/>
    <property type="match status" value="1"/>
</dbReference>
<dbReference type="RefSeq" id="WP_182294381.1">
    <property type="nucleotide sequence ID" value="NZ_CP059851.1"/>
</dbReference>
<sequence length="89" mass="9595">MATLTVRNLDDSVKHAARLAGAKNGRSMEAEIRALLERTYRPPEDDRAARIRAMSSAEFVAHMVAVANGADLQIPDSPTDLDGDIFGAD</sequence>
<dbReference type="AlphaFoldDB" id="A0A7G5IDU0"/>
<accession>A0A7G5IDU0</accession>
<proteinExistence type="predicted"/>
<dbReference type="GO" id="GO:0006355">
    <property type="term" value="P:regulation of DNA-templated transcription"/>
    <property type="evidence" value="ECO:0007669"/>
    <property type="project" value="InterPro"/>
</dbReference>
<organism evidence="2 3">
    <name type="scientific">Sandaracinobacteroides saxicola</name>
    <dbReference type="NCBI Taxonomy" id="2759707"/>
    <lineage>
        <taxon>Bacteria</taxon>
        <taxon>Pseudomonadati</taxon>
        <taxon>Pseudomonadota</taxon>
        <taxon>Alphaproteobacteria</taxon>
        <taxon>Sphingomonadales</taxon>
        <taxon>Sphingosinicellaceae</taxon>
        <taxon>Sandaracinobacteroides</taxon>
    </lineage>
</organism>
<dbReference type="Pfam" id="PF22513">
    <property type="entry name" value="FitA-like_RHH"/>
    <property type="match status" value="1"/>
</dbReference>
<dbReference type="SUPFAM" id="SSF47598">
    <property type="entry name" value="Ribbon-helix-helix"/>
    <property type="match status" value="1"/>
</dbReference>
<evidence type="ECO:0000313" key="3">
    <source>
        <dbReference type="Proteomes" id="UP000515292"/>
    </source>
</evidence>
<evidence type="ECO:0000313" key="2">
    <source>
        <dbReference type="EMBL" id="QMW21532.1"/>
    </source>
</evidence>
<name>A0A7G5IDU0_9SPHN</name>
<dbReference type="EMBL" id="CP059851">
    <property type="protein sequence ID" value="QMW21532.1"/>
    <property type="molecule type" value="Genomic_DNA"/>
</dbReference>
<gene>
    <name evidence="2" type="ORF">H3309_08845</name>
</gene>
<feature type="domain" description="Antitoxin FitA-like ribbon-helix-helix" evidence="1">
    <location>
        <begin position="2"/>
        <end position="39"/>
    </location>
</feature>
<dbReference type="InterPro" id="IPR010985">
    <property type="entry name" value="Ribbon_hlx_hlx"/>
</dbReference>
<evidence type="ECO:0000259" key="1">
    <source>
        <dbReference type="Pfam" id="PF22513"/>
    </source>
</evidence>
<dbReference type="InterPro" id="IPR013321">
    <property type="entry name" value="Arc_rbn_hlx_hlx"/>
</dbReference>
<protein>
    <recommendedName>
        <fullName evidence="1">Antitoxin FitA-like ribbon-helix-helix domain-containing protein</fullName>
    </recommendedName>
</protein>